<sequence length="443" mass="48691">MQLLADLRRTSLAAQGGGVLPLAPQTTPSVPPELRQIFQIPETPAPAPRRPAHRRIVNGRRAPPGPPPPRSWTALSTSRHAPSDFQATAVGRIQHCPLPGVYYPDEQSLVAVTLQCLARDWEQQRDWNRFYLYTLPSRLRSALLAYVSELYEPGLSASDLLLVLAGPPVEELSEYGLEHADPGKWNADVHHLDLTSSLSKQLSLKELGDLLCPPAPAPENNVLDSWDSAEPVAGPVKLLPNLTHLSLAIDPASGPSMSWKQLLSFASKMPTLTHLNLSGWPEPSLTPNAKFAKVKSPMTGQSVQYGGTGPYSHSLDGDWVEASILLKKLSKALYRLEYLDLTGCADWFVALKGGDRAATGGNSIDWAGDWGKITTLRLCSGYALQEDATVGQISRFADWINVAKEVEKHIRTQRSGKGRWINVEKDSLREEEKLALDRQQYLT</sequence>
<dbReference type="SUPFAM" id="SSF52047">
    <property type="entry name" value="RNI-like"/>
    <property type="match status" value="1"/>
</dbReference>
<organism evidence="2 3">
    <name type="scientific">Diatrype stigma</name>
    <dbReference type="NCBI Taxonomy" id="117547"/>
    <lineage>
        <taxon>Eukaryota</taxon>
        <taxon>Fungi</taxon>
        <taxon>Dikarya</taxon>
        <taxon>Ascomycota</taxon>
        <taxon>Pezizomycotina</taxon>
        <taxon>Sordariomycetes</taxon>
        <taxon>Xylariomycetidae</taxon>
        <taxon>Xylariales</taxon>
        <taxon>Diatrypaceae</taxon>
        <taxon>Diatrype</taxon>
    </lineage>
</organism>
<reference evidence="2 3" key="1">
    <citation type="submission" date="2024-02" db="EMBL/GenBank/DDBJ databases">
        <title>De novo assembly and annotation of 12 fungi associated with fruit tree decline syndrome in Ontario, Canada.</title>
        <authorList>
            <person name="Sulman M."/>
            <person name="Ellouze W."/>
            <person name="Ilyukhin E."/>
        </authorList>
    </citation>
    <scope>NUCLEOTIDE SEQUENCE [LARGE SCALE GENOMIC DNA]</scope>
    <source>
        <strain evidence="2 3">M11/M66-122</strain>
    </source>
</reference>
<dbReference type="AlphaFoldDB" id="A0AAN9UXW0"/>
<proteinExistence type="predicted"/>
<comment type="caution">
    <text evidence="2">The sequence shown here is derived from an EMBL/GenBank/DDBJ whole genome shotgun (WGS) entry which is preliminary data.</text>
</comment>
<gene>
    <name evidence="2" type="ORF">SLS62_002702</name>
</gene>
<evidence type="ECO:0000313" key="3">
    <source>
        <dbReference type="Proteomes" id="UP001320420"/>
    </source>
</evidence>
<feature type="region of interest" description="Disordered" evidence="1">
    <location>
        <begin position="41"/>
        <end position="78"/>
    </location>
</feature>
<protein>
    <recommendedName>
        <fullName evidence="4">Tafazzin</fullName>
    </recommendedName>
</protein>
<keyword evidence="3" id="KW-1185">Reference proteome</keyword>
<dbReference type="EMBL" id="JAKJXP020000014">
    <property type="protein sequence ID" value="KAK7755197.1"/>
    <property type="molecule type" value="Genomic_DNA"/>
</dbReference>
<dbReference type="Proteomes" id="UP001320420">
    <property type="component" value="Unassembled WGS sequence"/>
</dbReference>
<accession>A0AAN9UXW0</accession>
<evidence type="ECO:0008006" key="4">
    <source>
        <dbReference type="Google" id="ProtNLM"/>
    </source>
</evidence>
<evidence type="ECO:0000313" key="2">
    <source>
        <dbReference type="EMBL" id="KAK7755197.1"/>
    </source>
</evidence>
<name>A0AAN9UXW0_9PEZI</name>
<evidence type="ECO:0000256" key="1">
    <source>
        <dbReference type="SAM" id="MobiDB-lite"/>
    </source>
</evidence>